<evidence type="ECO:0000259" key="3">
    <source>
        <dbReference type="PROSITE" id="PS51677"/>
    </source>
</evidence>
<dbReference type="Pfam" id="PF01522">
    <property type="entry name" value="Polysacc_deac_1"/>
    <property type="match status" value="1"/>
</dbReference>
<dbReference type="InterPro" id="IPR011330">
    <property type="entry name" value="Glyco_hydro/deAcase_b/a-brl"/>
</dbReference>
<dbReference type="RefSeq" id="WP_060852737.1">
    <property type="nucleotide sequence ID" value="NZ_AP014867.1"/>
</dbReference>
<dbReference type="GO" id="GO:0005576">
    <property type="term" value="C:extracellular region"/>
    <property type="evidence" value="ECO:0007669"/>
    <property type="project" value="UniProtKB-SubCell"/>
</dbReference>
<dbReference type="SUPFAM" id="SSF88713">
    <property type="entry name" value="Glycoside hydrolase/deacetylase"/>
    <property type="match status" value="1"/>
</dbReference>
<dbReference type="EMBL" id="AP014867">
    <property type="protein sequence ID" value="BAR87705.1"/>
    <property type="molecule type" value="Genomic_DNA"/>
</dbReference>
<organism evidence="4 5">
    <name type="scientific">Bacillus thuringiensis subsp. tolworthi</name>
    <dbReference type="NCBI Taxonomy" id="1442"/>
    <lineage>
        <taxon>Bacteria</taxon>
        <taxon>Bacillati</taxon>
        <taxon>Bacillota</taxon>
        <taxon>Bacilli</taxon>
        <taxon>Bacillales</taxon>
        <taxon>Bacillaceae</taxon>
        <taxon>Bacillus</taxon>
        <taxon>Bacillus cereus group</taxon>
    </lineage>
</organism>
<dbReference type="PANTHER" id="PTHR34216">
    <property type="match status" value="1"/>
</dbReference>
<dbReference type="GO" id="GO:0016810">
    <property type="term" value="F:hydrolase activity, acting on carbon-nitrogen (but not peptide) bonds"/>
    <property type="evidence" value="ECO:0007669"/>
    <property type="project" value="InterPro"/>
</dbReference>
<dbReference type="GO" id="GO:0005975">
    <property type="term" value="P:carbohydrate metabolic process"/>
    <property type="evidence" value="ECO:0007669"/>
    <property type="project" value="InterPro"/>
</dbReference>
<dbReference type="CDD" id="cd10918">
    <property type="entry name" value="CE4_NodB_like_5s_6s"/>
    <property type="match status" value="1"/>
</dbReference>
<accession>A0A9W4A155</accession>
<dbReference type="InterPro" id="IPR051398">
    <property type="entry name" value="Polysacch_Deacetylase"/>
</dbReference>
<dbReference type="PANTHER" id="PTHR34216:SF3">
    <property type="entry name" value="POLY-BETA-1,6-N-ACETYL-D-GLUCOSAMINE N-DEACETYLASE"/>
    <property type="match status" value="1"/>
</dbReference>
<evidence type="ECO:0000313" key="5">
    <source>
        <dbReference type="Proteomes" id="UP000055316"/>
    </source>
</evidence>
<dbReference type="PROSITE" id="PS51677">
    <property type="entry name" value="NODB"/>
    <property type="match status" value="1"/>
</dbReference>
<sequence length="259" mass="30408">MFTKKNKKLVIMICFIFILGADGLWWVKVNKNWIFADGIPILMYHAIGDPPIGTDKNMAGWYVSKEKFKEQMEYLKKNNYDFISFDELKQAKKYKKPIIVTFDDGYENNMIAYGILNELKDSKFKPKVTLFMIASLIDQPNYLKQNQLKQLSESEIFSIQSHTGSHINLTDSKVNFQLEYEETNKKISKITGKNVYILSYPFGAFNDKSLDQAKKYYKYAVTMGHDRFKLQDENDELYKIKRLTISGHDTILKFIFMIR</sequence>
<keyword evidence="4" id="KW-0614">Plasmid</keyword>
<gene>
    <name evidence="4" type="ORF">KNN_06972</name>
</gene>
<evidence type="ECO:0000256" key="2">
    <source>
        <dbReference type="ARBA" id="ARBA00022729"/>
    </source>
</evidence>
<geneLocation type="plasmid" evidence="5">
    <name>pKK3 DNA</name>
</geneLocation>
<comment type="subcellular location">
    <subcellularLocation>
        <location evidence="1">Secreted</location>
    </subcellularLocation>
</comment>
<feature type="domain" description="NodB homology" evidence="3">
    <location>
        <begin position="96"/>
        <end position="259"/>
    </location>
</feature>
<proteinExistence type="predicted"/>
<protein>
    <submittedName>
        <fullName evidence="4">Polysaccharide deacetylase</fullName>
    </submittedName>
</protein>
<dbReference type="Proteomes" id="UP000055316">
    <property type="component" value="Plasmid pKK3"/>
</dbReference>
<name>A0A9W4A155_BACTO</name>
<evidence type="ECO:0000256" key="1">
    <source>
        <dbReference type="ARBA" id="ARBA00004613"/>
    </source>
</evidence>
<keyword evidence="2" id="KW-0732">Signal</keyword>
<dbReference type="AlphaFoldDB" id="A0A9W4A155"/>
<evidence type="ECO:0000313" key="4">
    <source>
        <dbReference type="EMBL" id="BAR87705.1"/>
    </source>
</evidence>
<reference evidence="4 5" key="1">
    <citation type="submission" date="2015-05" db="EMBL/GenBank/DDBJ databases">
        <title>Whole genome sequence of Bacillus thuringiensis serovar tolworthi Pasteur Institute Standard strain.</title>
        <authorList>
            <person name="Kanda K."/>
            <person name="Nakashima K."/>
            <person name="Nagano Y."/>
        </authorList>
    </citation>
    <scope>NUCLEOTIDE SEQUENCE [LARGE SCALE GENOMIC DNA]</scope>
    <source>
        <strain evidence="4 5">Pasteur Institute Standard strain</strain>
        <plasmid evidence="5">pKK3 DNA</plasmid>
    </source>
</reference>
<dbReference type="InterPro" id="IPR002509">
    <property type="entry name" value="NODB_dom"/>
</dbReference>
<dbReference type="Gene3D" id="3.20.20.370">
    <property type="entry name" value="Glycoside hydrolase/deacetylase"/>
    <property type="match status" value="1"/>
</dbReference>